<evidence type="ECO:0000313" key="4">
    <source>
        <dbReference type="Proteomes" id="UP001443914"/>
    </source>
</evidence>
<evidence type="ECO:0000259" key="2">
    <source>
        <dbReference type="PROSITE" id="PS50089"/>
    </source>
</evidence>
<evidence type="ECO:0000313" key="3">
    <source>
        <dbReference type="EMBL" id="KAK9675527.1"/>
    </source>
</evidence>
<feature type="domain" description="RING-type" evidence="2">
    <location>
        <begin position="89"/>
        <end position="131"/>
    </location>
</feature>
<dbReference type="InterPro" id="IPR013083">
    <property type="entry name" value="Znf_RING/FYVE/PHD"/>
</dbReference>
<keyword evidence="4" id="KW-1185">Reference proteome</keyword>
<evidence type="ECO:0000256" key="1">
    <source>
        <dbReference type="PROSITE-ProRule" id="PRU00175"/>
    </source>
</evidence>
<proteinExistence type="predicted"/>
<organism evidence="3 4">
    <name type="scientific">Saponaria officinalis</name>
    <name type="common">Common soapwort</name>
    <name type="synonym">Lychnis saponaria</name>
    <dbReference type="NCBI Taxonomy" id="3572"/>
    <lineage>
        <taxon>Eukaryota</taxon>
        <taxon>Viridiplantae</taxon>
        <taxon>Streptophyta</taxon>
        <taxon>Embryophyta</taxon>
        <taxon>Tracheophyta</taxon>
        <taxon>Spermatophyta</taxon>
        <taxon>Magnoliopsida</taxon>
        <taxon>eudicotyledons</taxon>
        <taxon>Gunneridae</taxon>
        <taxon>Pentapetalae</taxon>
        <taxon>Caryophyllales</taxon>
        <taxon>Caryophyllaceae</taxon>
        <taxon>Caryophylleae</taxon>
        <taxon>Saponaria</taxon>
    </lineage>
</organism>
<dbReference type="PANTHER" id="PTHR47258">
    <property type="match status" value="1"/>
</dbReference>
<dbReference type="EMBL" id="JBDFQZ010000011">
    <property type="protein sequence ID" value="KAK9675527.1"/>
    <property type="molecule type" value="Genomic_DNA"/>
</dbReference>
<keyword evidence="1" id="KW-0479">Metal-binding</keyword>
<name>A0AAW1HG36_SAPOF</name>
<protein>
    <recommendedName>
        <fullName evidence="2">RING-type domain-containing protein</fullName>
    </recommendedName>
</protein>
<reference evidence="3" key="1">
    <citation type="submission" date="2024-03" db="EMBL/GenBank/DDBJ databases">
        <title>WGS assembly of Saponaria officinalis var. Norfolk2.</title>
        <authorList>
            <person name="Jenkins J."/>
            <person name="Shu S."/>
            <person name="Grimwood J."/>
            <person name="Barry K."/>
            <person name="Goodstein D."/>
            <person name="Schmutz J."/>
            <person name="Leebens-Mack J."/>
            <person name="Osbourn A."/>
        </authorList>
    </citation>
    <scope>NUCLEOTIDE SEQUENCE [LARGE SCALE GENOMIC DNA]</scope>
    <source>
        <strain evidence="3">JIC</strain>
    </source>
</reference>
<dbReference type="Pfam" id="PF13639">
    <property type="entry name" value="zf-RING_2"/>
    <property type="match status" value="1"/>
</dbReference>
<dbReference type="GO" id="GO:0008270">
    <property type="term" value="F:zinc ion binding"/>
    <property type="evidence" value="ECO:0007669"/>
    <property type="project" value="UniProtKB-KW"/>
</dbReference>
<dbReference type="InterPro" id="IPR044249">
    <property type="entry name" value="XERICO-like"/>
</dbReference>
<dbReference type="PANTHER" id="PTHR47258:SF3">
    <property type="entry name" value="F21J9.24-RELATED"/>
    <property type="match status" value="1"/>
</dbReference>
<dbReference type="InterPro" id="IPR001841">
    <property type="entry name" value="Znf_RING"/>
</dbReference>
<gene>
    <name evidence="3" type="ORF">RND81_11G012800</name>
</gene>
<keyword evidence="1" id="KW-0862">Zinc</keyword>
<dbReference type="Proteomes" id="UP001443914">
    <property type="component" value="Unassembled WGS sequence"/>
</dbReference>
<dbReference type="AlphaFoldDB" id="A0AAW1HG36"/>
<sequence length="134" mass="15553">MGLCNFPSAANGLLPILVMNTIMSIKILKNLLGAFLELMGISTWVYTTFDENPISNEKRVRRISNMKFKCSKFALDDNETRNSSEIIECCVCLSKFKEDEEVSELNCKHFFHKKCLEKWFDNYRSTCPLCRSIY</sequence>
<accession>A0AAW1HG36</accession>
<dbReference type="Gene3D" id="3.30.40.10">
    <property type="entry name" value="Zinc/RING finger domain, C3HC4 (zinc finger)"/>
    <property type="match status" value="1"/>
</dbReference>
<dbReference type="SUPFAM" id="SSF57850">
    <property type="entry name" value="RING/U-box"/>
    <property type="match status" value="1"/>
</dbReference>
<dbReference type="PROSITE" id="PS50089">
    <property type="entry name" value="ZF_RING_2"/>
    <property type="match status" value="1"/>
</dbReference>
<keyword evidence="1" id="KW-0863">Zinc-finger</keyword>
<dbReference type="SMART" id="SM00184">
    <property type="entry name" value="RING"/>
    <property type="match status" value="1"/>
</dbReference>
<comment type="caution">
    <text evidence="3">The sequence shown here is derived from an EMBL/GenBank/DDBJ whole genome shotgun (WGS) entry which is preliminary data.</text>
</comment>